<organism evidence="4 5">
    <name type="scientific">Chryseobacterium luteum</name>
    <dbReference type="NCBI Taxonomy" id="421531"/>
    <lineage>
        <taxon>Bacteria</taxon>
        <taxon>Pseudomonadati</taxon>
        <taxon>Bacteroidota</taxon>
        <taxon>Flavobacteriia</taxon>
        <taxon>Flavobacteriales</taxon>
        <taxon>Weeksellaceae</taxon>
        <taxon>Chryseobacterium group</taxon>
        <taxon>Chryseobacterium</taxon>
    </lineage>
</organism>
<dbReference type="PANTHER" id="PTHR32097">
    <property type="entry name" value="CAMP-BINDING PROTEIN 1-RELATED"/>
    <property type="match status" value="1"/>
</dbReference>
<gene>
    <name evidence="4" type="ORF">IX38_07780</name>
</gene>
<evidence type="ECO:0000313" key="5">
    <source>
        <dbReference type="Proteomes" id="UP000028703"/>
    </source>
</evidence>
<reference evidence="4 5" key="1">
    <citation type="submission" date="2014-07" db="EMBL/GenBank/DDBJ databases">
        <title>Genome of Chryseobacterium luteum DSM 18605.</title>
        <authorList>
            <person name="Stropko S.J."/>
            <person name="Pipes S.E."/>
            <person name="Newman J.D."/>
        </authorList>
    </citation>
    <scope>NUCLEOTIDE SEQUENCE [LARGE SCALE GENOMIC DNA]</scope>
    <source>
        <strain evidence="4 5">DSM 18605</strain>
    </source>
</reference>
<dbReference type="STRING" id="421531.IX38_07780"/>
<dbReference type="CDD" id="cd06974">
    <property type="entry name" value="TerD_like"/>
    <property type="match status" value="1"/>
</dbReference>
<dbReference type="InterPro" id="IPR051324">
    <property type="entry name" value="Stress/Tellurium_Resist"/>
</dbReference>
<evidence type="ECO:0000313" key="4">
    <source>
        <dbReference type="EMBL" id="KFF08048.1"/>
    </source>
</evidence>
<dbReference type="Proteomes" id="UP000028703">
    <property type="component" value="Unassembled WGS sequence"/>
</dbReference>
<name>A0A085ZUD4_9FLAO</name>
<evidence type="ECO:0000256" key="1">
    <source>
        <dbReference type="ARBA" id="ARBA00008775"/>
    </source>
</evidence>
<dbReference type="GO" id="GO:0046690">
    <property type="term" value="P:response to tellurium ion"/>
    <property type="evidence" value="ECO:0007669"/>
    <property type="project" value="UniProtKB-KW"/>
</dbReference>
<accession>A0A085ZUD4</accession>
<sequence>MAINLQKGQRENINAPKFTVGLGWDINNTSTGTGFDLDASLFLLGEDKKLVSDSHFIFYNNLESPDKAVIHTGDNLTGEGSGDDEQIKIDLTKIDPAIQEITVVVTIHDADARKQNFGQVRNSFIRIFNTDTNEEILKYELDEDFSIETAVEFGRIYNRNGEWKFEAVGAGQRDGLDKFVSIYQK</sequence>
<feature type="domain" description="TerD" evidence="3">
    <location>
        <begin position="1"/>
        <end position="183"/>
    </location>
</feature>
<keyword evidence="2" id="KW-0778">Tellurium resistance</keyword>
<dbReference type="Pfam" id="PF02342">
    <property type="entry name" value="TerD"/>
    <property type="match status" value="1"/>
</dbReference>
<keyword evidence="5" id="KW-1185">Reference proteome</keyword>
<dbReference type="InterPro" id="IPR003325">
    <property type="entry name" value="TerD"/>
</dbReference>
<dbReference type="PANTHER" id="PTHR32097:SF4">
    <property type="entry name" value="GENERAL STRESS PROTEIN 16U"/>
    <property type="match status" value="1"/>
</dbReference>
<comment type="similarity">
    <text evidence="1">Belongs to the CAPAB/TerDEXZ family.</text>
</comment>
<proteinExistence type="inferred from homology"/>
<evidence type="ECO:0000256" key="2">
    <source>
        <dbReference type="ARBA" id="ARBA00022686"/>
    </source>
</evidence>
<evidence type="ECO:0000259" key="3">
    <source>
        <dbReference type="Pfam" id="PF02342"/>
    </source>
</evidence>
<dbReference type="eggNOG" id="COG2310">
    <property type="taxonomic scope" value="Bacteria"/>
</dbReference>
<dbReference type="RefSeq" id="WP_034703448.1">
    <property type="nucleotide sequence ID" value="NZ_JPRO01000004.1"/>
</dbReference>
<comment type="caution">
    <text evidence="4">The sequence shown here is derived from an EMBL/GenBank/DDBJ whole genome shotgun (WGS) entry which is preliminary data.</text>
</comment>
<protein>
    <submittedName>
        <fullName evidence="4">Chemical-damaging agent resistance protein C</fullName>
    </submittedName>
</protein>
<dbReference type="Gene3D" id="2.60.60.30">
    <property type="entry name" value="sav2460 like domains"/>
    <property type="match status" value="1"/>
</dbReference>
<dbReference type="OrthoDB" id="978360at2"/>
<dbReference type="EMBL" id="JPRO01000004">
    <property type="protein sequence ID" value="KFF08048.1"/>
    <property type="molecule type" value="Genomic_DNA"/>
</dbReference>
<dbReference type="AlphaFoldDB" id="A0A085ZUD4"/>